<dbReference type="CDD" id="cd01085">
    <property type="entry name" value="APP"/>
    <property type="match status" value="1"/>
</dbReference>
<protein>
    <recommendedName>
        <fullName evidence="7">Peptidase M24 domain-containing protein</fullName>
    </recommendedName>
</protein>
<dbReference type="EnsemblMetazoa" id="CapteT182452">
    <property type="protein sequence ID" value="CapteP182452"/>
    <property type="gene ID" value="CapteG182452"/>
</dbReference>
<reference evidence="5" key="3">
    <citation type="submission" date="2015-06" db="UniProtKB">
        <authorList>
            <consortium name="EnsemblMetazoa"/>
        </authorList>
    </citation>
    <scope>IDENTIFICATION</scope>
</reference>
<evidence type="ECO:0000313" key="6">
    <source>
        <dbReference type="Proteomes" id="UP000014760"/>
    </source>
</evidence>
<dbReference type="FunFam" id="3.90.230.10:FF:000009">
    <property type="entry name" value="xaa-Pro aminopeptidase 2"/>
    <property type="match status" value="1"/>
</dbReference>
<dbReference type="SUPFAM" id="SSF55920">
    <property type="entry name" value="Creatinase/aminopeptidase"/>
    <property type="match status" value="1"/>
</dbReference>
<dbReference type="EMBL" id="KB293301">
    <property type="protein sequence ID" value="ELU16161.1"/>
    <property type="molecule type" value="Genomic_DNA"/>
</dbReference>
<dbReference type="Proteomes" id="UP000014760">
    <property type="component" value="Unassembled WGS sequence"/>
</dbReference>
<feature type="domain" description="Peptidase M24 C-terminal" evidence="3">
    <location>
        <begin position="570"/>
        <end position="636"/>
    </location>
</feature>
<dbReference type="PANTHER" id="PTHR43763:SF6">
    <property type="entry name" value="XAA-PRO AMINOPEPTIDASE 1"/>
    <property type="match status" value="1"/>
</dbReference>
<dbReference type="Gene3D" id="3.90.230.10">
    <property type="entry name" value="Creatinase/methionine aminopeptidase superfamily"/>
    <property type="match status" value="1"/>
</dbReference>
<dbReference type="Gene3D" id="3.40.350.10">
    <property type="entry name" value="Creatinase/prolidase N-terminal domain"/>
    <property type="match status" value="2"/>
</dbReference>
<dbReference type="OMA" id="LTHFRYT"/>
<dbReference type="HOGENOM" id="CLU_011781_2_2_1"/>
<evidence type="ECO:0000259" key="2">
    <source>
        <dbReference type="Pfam" id="PF00557"/>
    </source>
</evidence>
<dbReference type="InterPro" id="IPR050422">
    <property type="entry name" value="X-Pro_aminopeptidase_P"/>
</dbReference>
<reference evidence="6" key="1">
    <citation type="submission" date="2012-12" db="EMBL/GenBank/DDBJ databases">
        <authorList>
            <person name="Hellsten U."/>
            <person name="Grimwood J."/>
            <person name="Chapman J.A."/>
            <person name="Shapiro H."/>
            <person name="Aerts A."/>
            <person name="Otillar R.P."/>
            <person name="Terry A.Y."/>
            <person name="Boore J.L."/>
            <person name="Simakov O."/>
            <person name="Marletaz F."/>
            <person name="Cho S.-J."/>
            <person name="Edsinger-Gonzales E."/>
            <person name="Havlak P."/>
            <person name="Kuo D.-H."/>
            <person name="Larsson T."/>
            <person name="Lv J."/>
            <person name="Arendt D."/>
            <person name="Savage R."/>
            <person name="Osoegawa K."/>
            <person name="de Jong P."/>
            <person name="Lindberg D.R."/>
            <person name="Seaver E.C."/>
            <person name="Weisblat D.A."/>
            <person name="Putnam N.H."/>
            <person name="Grigoriev I.V."/>
            <person name="Rokhsar D.S."/>
        </authorList>
    </citation>
    <scope>NUCLEOTIDE SEQUENCE</scope>
    <source>
        <strain evidence="6">I ESC-2004</strain>
    </source>
</reference>
<dbReference type="InterPro" id="IPR033740">
    <property type="entry name" value="Pept_M24B"/>
</dbReference>
<proteinExistence type="inferred from homology"/>
<evidence type="ECO:0000259" key="3">
    <source>
        <dbReference type="Pfam" id="PF16188"/>
    </source>
</evidence>
<dbReference type="InterPro" id="IPR029149">
    <property type="entry name" value="Creatin/AminoP/Spt16_N"/>
</dbReference>
<comment type="similarity">
    <text evidence="1">Belongs to the peptidase M24B family.</text>
</comment>
<dbReference type="InterPro" id="IPR000994">
    <property type="entry name" value="Pept_M24"/>
</dbReference>
<accession>R7VIR0</accession>
<keyword evidence="6" id="KW-1185">Reference proteome</keyword>
<dbReference type="Pfam" id="PF16188">
    <property type="entry name" value="Peptidase_M24_C"/>
    <property type="match status" value="1"/>
</dbReference>
<dbReference type="GO" id="GO:0070006">
    <property type="term" value="F:metalloaminopeptidase activity"/>
    <property type="evidence" value="ECO:0007669"/>
    <property type="project" value="InterPro"/>
</dbReference>
<dbReference type="InterPro" id="IPR036005">
    <property type="entry name" value="Creatinase/aminopeptidase-like"/>
</dbReference>
<reference evidence="4 6" key="2">
    <citation type="journal article" date="2013" name="Nature">
        <title>Insights into bilaterian evolution from three spiralian genomes.</title>
        <authorList>
            <person name="Simakov O."/>
            <person name="Marletaz F."/>
            <person name="Cho S.J."/>
            <person name="Edsinger-Gonzales E."/>
            <person name="Havlak P."/>
            <person name="Hellsten U."/>
            <person name="Kuo D.H."/>
            <person name="Larsson T."/>
            <person name="Lv J."/>
            <person name="Arendt D."/>
            <person name="Savage R."/>
            <person name="Osoegawa K."/>
            <person name="de Jong P."/>
            <person name="Grimwood J."/>
            <person name="Chapman J.A."/>
            <person name="Shapiro H."/>
            <person name="Aerts A."/>
            <person name="Otillar R.P."/>
            <person name="Terry A.Y."/>
            <person name="Boore J.L."/>
            <person name="Grigoriev I.V."/>
            <person name="Lindberg D.R."/>
            <person name="Seaver E.C."/>
            <person name="Weisblat D.A."/>
            <person name="Putnam N.H."/>
            <person name="Rokhsar D.S."/>
        </authorList>
    </citation>
    <scope>NUCLEOTIDE SEQUENCE</scope>
    <source>
        <strain evidence="4 6">I ESC-2004</strain>
    </source>
</reference>
<gene>
    <name evidence="4" type="ORF">CAPTEDRAFT_182452</name>
</gene>
<evidence type="ECO:0000313" key="5">
    <source>
        <dbReference type="EnsemblMetazoa" id="CapteP182452"/>
    </source>
</evidence>
<evidence type="ECO:0008006" key="7">
    <source>
        <dbReference type="Google" id="ProtNLM"/>
    </source>
</evidence>
<evidence type="ECO:0000256" key="1">
    <source>
        <dbReference type="ARBA" id="ARBA00008766"/>
    </source>
</evidence>
<name>R7VIR0_CAPTE</name>
<sequence>MAEVDPPLDAYYIPMADAHGSEYVAEADKRLRFISGFSGSAGSALVLRDGEAFIQSDGRYTLQLRAEVDCNWTLKRGLGLLNLLSAARASGFIQDGRLPVIGFDPTLISFDDWTGVGNSQTWRLVSVQENLVDAVWMEAGGRPEPPNNEIFILGMEFAGRTWQDKVKDVMKGRKKGPSNGVLVVSALDEIAGLFNLRGSDIAFNPFFFAYAILEAATESISLYLRDFEHRISSAELQRHLNTSPEGLCHSSTSGCFMNSNSRVHVDDSTNDRSTCCVKVKNYTGIWEDLRNIANENSTVVTISRMTSYAIHSQLSGLKMKLSKYTPIQLKKAIKNPTEIQGMRNSHTRDSAVLIEFLAMLEKGVSFIKAGEYWTEITAADRLEKMRRAEENNKGLSFSSISSVGSNAAIIHYFPNKNTVKQITADRIYLLDSGGQYLDGTTDVTRTMHYGSPTEKEREAYTRVLVGSIDLARAKFPLGTLGGEIAAFARRSLWSVGLSYPHGTGHGLGMYLGVHEGPTGLSMGYQRPSEPLRHGMFFSDEPGYYETDKFGVRLETIVMVTEANLTYQDYGYLEFTPFTLVPFEPNLIKYEILTANQRKWLNAYNRRCLEEVGEAILKNKRHNDEAYDWLRRRTMPIPQHPVYNGSESLTSVFLIPLAIMALCWNLYRHA</sequence>
<dbReference type="EMBL" id="AMQN01004364">
    <property type="status" value="NOT_ANNOTATED_CDS"/>
    <property type="molecule type" value="Genomic_DNA"/>
</dbReference>
<dbReference type="InterPro" id="IPR032416">
    <property type="entry name" value="Peptidase_M24_C"/>
</dbReference>
<evidence type="ECO:0000313" key="4">
    <source>
        <dbReference type="EMBL" id="ELU16161.1"/>
    </source>
</evidence>
<dbReference type="AlphaFoldDB" id="R7VIR0"/>
<dbReference type="Pfam" id="PF16189">
    <property type="entry name" value="Creatinase_N_2"/>
    <property type="match status" value="1"/>
</dbReference>
<organism evidence="4">
    <name type="scientific">Capitella teleta</name>
    <name type="common">Polychaete worm</name>
    <dbReference type="NCBI Taxonomy" id="283909"/>
    <lineage>
        <taxon>Eukaryota</taxon>
        <taxon>Metazoa</taxon>
        <taxon>Spiralia</taxon>
        <taxon>Lophotrochozoa</taxon>
        <taxon>Annelida</taxon>
        <taxon>Polychaeta</taxon>
        <taxon>Sedentaria</taxon>
        <taxon>Scolecida</taxon>
        <taxon>Capitellidae</taxon>
        <taxon>Capitella</taxon>
    </lineage>
</organism>
<dbReference type="OrthoDB" id="9995434at2759"/>
<dbReference type="Pfam" id="PF00557">
    <property type="entry name" value="Peptidase_M24"/>
    <property type="match status" value="1"/>
</dbReference>
<dbReference type="PANTHER" id="PTHR43763">
    <property type="entry name" value="XAA-PRO AMINOPEPTIDASE 1"/>
    <property type="match status" value="1"/>
</dbReference>
<dbReference type="STRING" id="283909.R7VIR0"/>
<feature type="domain" description="Peptidase M24" evidence="2">
    <location>
        <begin position="341"/>
        <end position="561"/>
    </location>
</feature>